<dbReference type="EMBL" id="PDOD01000001">
    <property type="protein sequence ID" value="PYZ95161.1"/>
    <property type="molecule type" value="Genomic_DNA"/>
</dbReference>
<dbReference type="InterPro" id="IPR012338">
    <property type="entry name" value="Beta-lactam/transpept-like"/>
</dbReference>
<dbReference type="GO" id="GO:0016787">
    <property type="term" value="F:hydrolase activity"/>
    <property type="evidence" value="ECO:0007669"/>
    <property type="project" value="UniProtKB-KW"/>
</dbReference>
<feature type="domain" description="Beta-lactamase-related" evidence="2">
    <location>
        <begin position="59"/>
        <end position="319"/>
    </location>
</feature>
<evidence type="ECO:0000259" key="2">
    <source>
        <dbReference type="Pfam" id="PF00144"/>
    </source>
</evidence>
<dbReference type="Proteomes" id="UP000248214">
    <property type="component" value="Unassembled WGS sequence"/>
</dbReference>
<keyword evidence="4" id="KW-1185">Reference proteome</keyword>
<keyword evidence="1" id="KW-0812">Transmembrane</keyword>
<dbReference type="PANTHER" id="PTHR43283">
    <property type="entry name" value="BETA-LACTAMASE-RELATED"/>
    <property type="match status" value="1"/>
</dbReference>
<dbReference type="PANTHER" id="PTHR43283:SF7">
    <property type="entry name" value="BETA-LACTAMASE-RELATED DOMAIN-CONTAINING PROTEIN"/>
    <property type="match status" value="1"/>
</dbReference>
<dbReference type="AlphaFoldDB" id="A0A323TJK5"/>
<gene>
    <name evidence="3" type="ORF">CR194_06505</name>
</gene>
<dbReference type="Pfam" id="PF00144">
    <property type="entry name" value="Beta-lactamase"/>
    <property type="match status" value="1"/>
</dbReference>
<proteinExistence type="predicted"/>
<evidence type="ECO:0000256" key="1">
    <source>
        <dbReference type="SAM" id="Phobius"/>
    </source>
</evidence>
<protein>
    <submittedName>
        <fullName evidence="3">Serine hydrolase</fullName>
    </submittedName>
</protein>
<dbReference type="Gene3D" id="3.40.710.10">
    <property type="entry name" value="DD-peptidase/beta-lactamase superfamily"/>
    <property type="match status" value="1"/>
</dbReference>
<accession>A0A323TJK5</accession>
<feature type="transmembrane region" description="Helical" evidence="1">
    <location>
        <begin position="5"/>
        <end position="25"/>
    </location>
</feature>
<dbReference type="SUPFAM" id="SSF56601">
    <property type="entry name" value="beta-lactamase/transpeptidase-like"/>
    <property type="match status" value="1"/>
</dbReference>
<dbReference type="InterPro" id="IPR050789">
    <property type="entry name" value="Diverse_Enzym_Activities"/>
</dbReference>
<dbReference type="OrthoDB" id="9773047at2"/>
<reference evidence="3 4" key="1">
    <citation type="submission" date="2017-10" db="EMBL/GenBank/DDBJ databases">
        <title>Bacillus sp. nov., a halophilic bacterium isolated from a Keqin Lake.</title>
        <authorList>
            <person name="Wang H."/>
        </authorList>
    </citation>
    <scope>NUCLEOTIDE SEQUENCE [LARGE SCALE GENOMIC DNA]</scope>
    <source>
        <strain evidence="3 4">KQ-12</strain>
    </source>
</reference>
<name>A0A323TJK5_9BACI</name>
<evidence type="ECO:0000313" key="3">
    <source>
        <dbReference type="EMBL" id="PYZ95161.1"/>
    </source>
</evidence>
<comment type="caution">
    <text evidence="3">The sequence shown here is derived from an EMBL/GenBank/DDBJ whole genome shotgun (WGS) entry which is preliminary data.</text>
</comment>
<organism evidence="3 4">
    <name type="scientific">Salipaludibacillus keqinensis</name>
    <dbReference type="NCBI Taxonomy" id="2045207"/>
    <lineage>
        <taxon>Bacteria</taxon>
        <taxon>Bacillati</taxon>
        <taxon>Bacillota</taxon>
        <taxon>Bacilli</taxon>
        <taxon>Bacillales</taxon>
        <taxon>Bacillaceae</taxon>
    </lineage>
</organism>
<evidence type="ECO:0000313" key="4">
    <source>
        <dbReference type="Proteomes" id="UP000248214"/>
    </source>
</evidence>
<keyword evidence="1" id="KW-0472">Membrane</keyword>
<keyword evidence="1" id="KW-1133">Transmembrane helix</keyword>
<sequence length="355" mass="41057">MFNKIIALLIIIIIILVGLFIYVYYSIESDQTTTWEFHDSVEEAGWNPEALEQARRYYDSINSTAAMVIHEGKVLFAWGDVTKSTNAHSVRKSFLSALIGIEHYKGNLSLEQTLGQLEIDDEPPLNPLEKQAQVNHLLTATSGVYLPAGEESWGMRRARPNRGAYSPGEYYYYNNWDFNVLGTIYNEQTERDVFEDFKTKIADPIGMEDFELSHTNYKYENRRSKHPSYLFRMSARDFARFGQLYLQKGQWEGEQLIPEQWIEESTSPHQEVTSNGIFDYGYLWWVATESPFSDLKMYSAVGRYGQSIDIIPELDLVFVNRVDSNRLTFGITRSSVNDLQRLQLLQLILDAKRSE</sequence>
<dbReference type="InterPro" id="IPR001466">
    <property type="entry name" value="Beta-lactam-related"/>
</dbReference>
<keyword evidence="3" id="KW-0378">Hydrolase</keyword>